<organism evidence="3 4">
    <name type="scientific">Bursaphelenchus xylophilus</name>
    <name type="common">Pinewood nematode worm</name>
    <name type="synonym">Aphelenchoides xylophilus</name>
    <dbReference type="NCBI Taxonomy" id="6326"/>
    <lineage>
        <taxon>Eukaryota</taxon>
        <taxon>Metazoa</taxon>
        <taxon>Ecdysozoa</taxon>
        <taxon>Nematoda</taxon>
        <taxon>Chromadorea</taxon>
        <taxon>Rhabditida</taxon>
        <taxon>Tylenchina</taxon>
        <taxon>Tylenchomorpha</taxon>
        <taxon>Aphelenchoidea</taxon>
        <taxon>Aphelenchoididae</taxon>
        <taxon>Bursaphelenchus</taxon>
    </lineage>
</organism>
<keyword evidence="2" id="KW-0472">Membrane</keyword>
<sequence length="282" mass="31086">MSVWILSVSDLEKTMKDGTAGHKFNRLSSDISEIASYMHDIRICFMALTVTVYIVLGIIGMRAFCAKRQKNRANARRPRGQWEYGNDGHPDYRNQTGQMDDLVSVRSDGQVGTGQTVTTQANAQPGAPAQVQIPLGGQPAFMRSNNRAAAPFMRHGRMHNNYNNTMGNQARLISDTDTVKHQIPHITTQEVPDANGGSQPSSPPPAPTTNTTTPTPRTLHHRTTAASVEARHRHVTRRLGGGRVRRPALPQSGGLARLSVIFTHAILIHDYYTTPLYFAQDL</sequence>
<reference evidence="3" key="1">
    <citation type="submission" date="2020-09" db="EMBL/GenBank/DDBJ databases">
        <authorList>
            <person name="Kikuchi T."/>
        </authorList>
    </citation>
    <scope>NUCLEOTIDE SEQUENCE</scope>
    <source>
        <strain evidence="3">Ka4C1</strain>
    </source>
</reference>
<evidence type="ECO:0000313" key="4">
    <source>
        <dbReference type="Proteomes" id="UP000659654"/>
    </source>
</evidence>
<gene>
    <name evidence="3" type="ORF">BXYJ_LOCUS15406</name>
</gene>
<accession>A0A7I8XCI0</accession>
<dbReference type="Proteomes" id="UP000582659">
    <property type="component" value="Unassembled WGS sequence"/>
</dbReference>
<name>A0A7I8XCI0_BURXY</name>
<keyword evidence="4" id="KW-1185">Reference proteome</keyword>
<dbReference type="AlphaFoldDB" id="A0A7I8XCI0"/>
<keyword evidence="2" id="KW-1133">Transmembrane helix</keyword>
<protein>
    <submittedName>
        <fullName evidence="3">(pine wood nematode) hypothetical protein</fullName>
    </submittedName>
</protein>
<comment type="caution">
    <text evidence="3">The sequence shown here is derived from an EMBL/GenBank/DDBJ whole genome shotgun (WGS) entry which is preliminary data.</text>
</comment>
<dbReference type="Proteomes" id="UP000659654">
    <property type="component" value="Unassembled WGS sequence"/>
</dbReference>
<feature type="region of interest" description="Disordered" evidence="1">
    <location>
        <begin position="188"/>
        <end position="229"/>
    </location>
</feature>
<dbReference type="EMBL" id="CAJFDI010000006">
    <property type="protein sequence ID" value="CAD5235315.1"/>
    <property type="molecule type" value="Genomic_DNA"/>
</dbReference>
<evidence type="ECO:0000313" key="3">
    <source>
        <dbReference type="EMBL" id="CAD5235315.1"/>
    </source>
</evidence>
<evidence type="ECO:0000256" key="1">
    <source>
        <dbReference type="SAM" id="MobiDB-lite"/>
    </source>
</evidence>
<feature type="compositionally biased region" description="Low complexity" evidence="1">
    <location>
        <begin position="208"/>
        <end position="217"/>
    </location>
</feature>
<feature type="transmembrane region" description="Helical" evidence="2">
    <location>
        <begin position="43"/>
        <end position="64"/>
    </location>
</feature>
<dbReference type="EMBL" id="CAJFCV020000006">
    <property type="protein sequence ID" value="CAG9131651.1"/>
    <property type="molecule type" value="Genomic_DNA"/>
</dbReference>
<dbReference type="OrthoDB" id="5916543at2759"/>
<proteinExistence type="predicted"/>
<feature type="region of interest" description="Disordered" evidence="1">
    <location>
        <begin position="119"/>
        <end position="139"/>
    </location>
</feature>
<feature type="region of interest" description="Disordered" evidence="1">
    <location>
        <begin position="71"/>
        <end position="92"/>
    </location>
</feature>
<keyword evidence="2" id="KW-0812">Transmembrane</keyword>
<evidence type="ECO:0000256" key="2">
    <source>
        <dbReference type="SAM" id="Phobius"/>
    </source>
</evidence>